<dbReference type="EMBL" id="CP015333">
    <property type="protein sequence ID" value="ANA43968.1"/>
    <property type="molecule type" value="Genomic_DNA"/>
</dbReference>
<keyword evidence="10" id="KW-1185">Reference proteome</keyword>
<evidence type="ECO:0000256" key="7">
    <source>
        <dbReference type="ARBA" id="ARBA00023237"/>
    </source>
</evidence>
<evidence type="ECO:0000256" key="4">
    <source>
        <dbReference type="ARBA" id="ARBA00022729"/>
    </source>
</evidence>
<evidence type="ECO:0000256" key="8">
    <source>
        <dbReference type="ARBA" id="ARBA00023288"/>
    </source>
</evidence>
<evidence type="ECO:0000313" key="9">
    <source>
        <dbReference type="EMBL" id="ANA43968.1"/>
    </source>
</evidence>
<proteinExistence type="inferred from homology"/>
<sequence>MDNGKNNKNGELVAGAFQVMLTVKVKLEKLGNTPEISEELKGKIADSKSRCKEFVDKVKADSNISKAEATDEHVKKAIDQVNTPAGEKGGAELVKLNKSIGELLKVANEAVEAVIAELTTLAKPTSSR</sequence>
<reference evidence="9 10" key="1">
    <citation type="journal article" date="2006" name="Mol. Microbiol.">
        <title>Antigenic variation by Borrelia hermsii occurs through recombination between extragenic repetitive elements on linear plasmids.</title>
        <authorList>
            <person name="Dai Q."/>
            <person name="Restrepo B.I."/>
            <person name="Porcella S.F."/>
            <person name="Raffel S.J."/>
            <person name="Schwan T.G."/>
            <person name="Barbour A.G."/>
        </authorList>
    </citation>
    <scope>NUCLEOTIDE SEQUENCE [LARGE SCALE GENOMIC DNA]</scope>
    <source>
        <strain evidence="9 10">HS1</strain>
    </source>
</reference>
<accession>A0ABM6ARQ5</accession>
<protein>
    <submittedName>
        <fullName evidence="9">Vsp69</fullName>
    </submittedName>
</protein>
<evidence type="ECO:0000256" key="1">
    <source>
        <dbReference type="ARBA" id="ARBA00003932"/>
    </source>
</evidence>
<evidence type="ECO:0000256" key="6">
    <source>
        <dbReference type="ARBA" id="ARBA00023139"/>
    </source>
</evidence>
<keyword evidence="7" id="KW-0998">Cell outer membrane</keyword>
<geneLocation type="plasmid" evidence="9 10">
    <name>lpV47</name>
</geneLocation>
<comment type="subcellular location">
    <subcellularLocation>
        <location evidence="2">Cell outer membrane</location>
        <topology evidence="2">Lipid-anchor</topology>
    </subcellularLocation>
</comment>
<keyword evidence="4" id="KW-0732">Signal</keyword>
<evidence type="ECO:0000256" key="2">
    <source>
        <dbReference type="ARBA" id="ARBA00004459"/>
    </source>
</evidence>
<keyword evidence="5" id="KW-0472">Membrane</keyword>
<keyword evidence="9" id="KW-0614">Plasmid</keyword>
<gene>
    <name evidence="9" type="primary">vsp</name>
    <name evidence="9" type="ORF">AXX13_V19</name>
</gene>
<dbReference type="Pfam" id="PF01441">
    <property type="entry name" value="Lipoprotein_6"/>
    <property type="match status" value="1"/>
</dbReference>
<reference evidence="9 10" key="2">
    <citation type="journal article" date="2016" name="Genome Announc.">
        <title>Chromosome and Plasmids of the Tick-Borne Relapsing Fever Agent Borrelia hermsii.</title>
        <authorList>
            <person name="Barbour A.G."/>
        </authorList>
    </citation>
    <scope>NUCLEOTIDE SEQUENCE [LARGE SCALE GENOMIC DNA]</scope>
    <source>
        <strain evidence="9 10">HS1</strain>
    </source>
</reference>
<dbReference type="InterPro" id="IPR036437">
    <property type="entry name" value="OspC-like_sf"/>
</dbReference>
<dbReference type="Gene3D" id="1.20.120.240">
    <property type="entry name" value="Lipoprotein, type 6"/>
    <property type="match status" value="1"/>
</dbReference>
<evidence type="ECO:0000256" key="5">
    <source>
        <dbReference type="ARBA" id="ARBA00023136"/>
    </source>
</evidence>
<dbReference type="SUPFAM" id="SSF63515">
    <property type="entry name" value="Outer surface protein C (OspC)"/>
    <property type="match status" value="1"/>
</dbReference>
<comment type="function">
    <text evidence="1">The Vlp and Vsp proteins are antigenically distinct proteins, only one vlp or vsp gene is transcriptionally active at any one time. Switching between these genes is a mechanism of host immune response evasion.</text>
</comment>
<keyword evidence="6" id="KW-0564">Palmitate</keyword>
<dbReference type="InterPro" id="IPR001800">
    <property type="entry name" value="Lipoprotein_OspC"/>
</dbReference>
<evidence type="ECO:0000313" key="10">
    <source>
        <dbReference type="Proteomes" id="UP000078430"/>
    </source>
</evidence>
<comment type="similarity">
    <text evidence="3">Belongs to the variable small protein (Vsp) family.</text>
</comment>
<evidence type="ECO:0000256" key="3">
    <source>
        <dbReference type="ARBA" id="ARBA00008719"/>
    </source>
</evidence>
<organism evidence="9 10">
    <name type="scientific">Borrelia hermsii HS1</name>
    <dbReference type="NCBI Taxonomy" id="1867252"/>
    <lineage>
        <taxon>Bacteria</taxon>
        <taxon>Pseudomonadati</taxon>
        <taxon>Spirochaetota</taxon>
        <taxon>Spirochaetia</taxon>
        <taxon>Spirochaetales</taxon>
        <taxon>Borreliaceae</taxon>
        <taxon>Borrelia</taxon>
    </lineage>
</organism>
<keyword evidence="8" id="KW-0449">Lipoprotein</keyword>
<dbReference type="Proteomes" id="UP000078430">
    <property type="component" value="Plasmid lpV47"/>
</dbReference>
<name>A0ABM6ARQ5_BORHE</name>